<keyword evidence="2" id="KW-0614">Plasmid</keyword>
<keyword evidence="1" id="KW-1133">Transmembrane helix</keyword>
<keyword evidence="1" id="KW-0472">Membrane</keyword>
<geneLocation type="plasmid" evidence="2 3">
    <name>unnamed1</name>
</geneLocation>
<evidence type="ECO:0000313" key="3">
    <source>
        <dbReference type="Proteomes" id="UP001057580"/>
    </source>
</evidence>
<dbReference type="AlphaFoldDB" id="A0A9E7UDD3"/>
<dbReference type="GeneID" id="74945179"/>
<evidence type="ECO:0000256" key="1">
    <source>
        <dbReference type="SAM" id="Phobius"/>
    </source>
</evidence>
<reference evidence="2" key="1">
    <citation type="submission" date="2022-09" db="EMBL/GenBank/DDBJ databases">
        <title>Diverse halophilic archaea isolated from saline environments.</title>
        <authorList>
            <person name="Cui H.-L."/>
        </authorList>
    </citation>
    <scope>NUCLEOTIDE SEQUENCE</scope>
    <source>
        <strain evidence="2">ZS-35-S2</strain>
        <plasmid evidence="2">unnamed1</plasmid>
    </source>
</reference>
<proteinExistence type="predicted"/>
<feature type="transmembrane region" description="Helical" evidence="1">
    <location>
        <begin position="20"/>
        <end position="48"/>
    </location>
</feature>
<sequence length="152" mass="16161">MYAAGGFAVTDIALESLPLFSLAAGSVLGGVLGIIAGYGGFAAAFFIIANRIYCDVLPGDIRGPRFDFLFTAVIVSIMMTQRFVTTQTQLSVVFGILPIFVGGAVLLAVYVRAVGPRSLTDPTSPLVAPYEQVIVWTEVRDNDQPQTTAKKV</sequence>
<keyword evidence="3" id="KW-1185">Reference proteome</keyword>
<dbReference type="EMBL" id="CP104004">
    <property type="protein sequence ID" value="UWM56944.1"/>
    <property type="molecule type" value="Genomic_DNA"/>
</dbReference>
<evidence type="ECO:0000313" key="2">
    <source>
        <dbReference type="EMBL" id="UWM56944.1"/>
    </source>
</evidence>
<feature type="transmembrane region" description="Helical" evidence="1">
    <location>
        <begin position="90"/>
        <end position="111"/>
    </location>
</feature>
<feature type="transmembrane region" description="Helical" evidence="1">
    <location>
        <begin position="68"/>
        <end position="84"/>
    </location>
</feature>
<dbReference type="KEGG" id="ssai:N0B31_22115"/>
<dbReference type="Proteomes" id="UP001057580">
    <property type="component" value="Plasmid unnamed1"/>
</dbReference>
<gene>
    <name evidence="2" type="ORF">N0B31_22115</name>
</gene>
<keyword evidence="1" id="KW-0812">Transmembrane</keyword>
<protein>
    <submittedName>
        <fullName evidence="2">Uncharacterized protein</fullName>
    </submittedName>
</protein>
<accession>A0A9E7UDD3</accession>
<organism evidence="2 3">
    <name type="scientific">Salinirubellus salinus</name>
    <dbReference type="NCBI Taxonomy" id="1364945"/>
    <lineage>
        <taxon>Archaea</taxon>
        <taxon>Methanobacteriati</taxon>
        <taxon>Methanobacteriota</taxon>
        <taxon>Stenosarchaea group</taxon>
        <taxon>Halobacteria</taxon>
        <taxon>Halobacteriales</taxon>
        <taxon>Natronomonadaceae</taxon>
        <taxon>Salinirubellus</taxon>
    </lineage>
</organism>
<name>A0A9E7UDD3_9EURY</name>
<dbReference type="RefSeq" id="WP_260644055.1">
    <property type="nucleotide sequence ID" value="NZ_CP104004.1"/>
</dbReference>